<sequence length="117" mass="12884">MFIETNSGFYEPACVSIEFHLPTDDSMLLPLGRKTFTGDRKNFAAGNKSFPPASHFFLPAKIFSLPQPENISRASARISIFIVSASLKKINPAYEPGVASYENCGASIETEKMLHEP</sequence>
<proteinExistence type="predicted"/>
<gene>
    <name evidence="1" type="ORF">JI741_07165</name>
</gene>
<dbReference type="EMBL" id="JAERRB010000002">
    <property type="protein sequence ID" value="MBL0740993.1"/>
    <property type="molecule type" value="Genomic_DNA"/>
</dbReference>
<dbReference type="RefSeq" id="WP_202008358.1">
    <property type="nucleotide sequence ID" value="NZ_JAERRB010000002.1"/>
</dbReference>
<evidence type="ECO:0000313" key="2">
    <source>
        <dbReference type="Proteomes" id="UP000613030"/>
    </source>
</evidence>
<protein>
    <submittedName>
        <fullName evidence="1">Uncharacterized protein</fullName>
    </submittedName>
</protein>
<keyword evidence="2" id="KW-1185">Reference proteome</keyword>
<organism evidence="1 2">
    <name type="scientific">Chryseolinea lacunae</name>
    <dbReference type="NCBI Taxonomy" id="2801331"/>
    <lineage>
        <taxon>Bacteria</taxon>
        <taxon>Pseudomonadati</taxon>
        <taxon>Bacteroidota</taxon>
        <taxon>Cytophagia</taxon>
        <taxon>Cytophagales</taxon>
        <taxon>Fulvivirgaceae</taxon>
        <taxon>Chryseolinea</taxon>
    </lineage>
</organism>
<dbReference type="Proteomes" id="UP000613030">
    <property type="component" value="Unassembled WGS sequence"/>
</dbReference>
<accession>A0ABS1KNU2</accession>
<reference evidence="1 2" key="1">
    <citation type="submission" date="2021-01" db="EMBL/GenBank/DDBJ databases">
        <title>Chryseolinea sp. Jin1 Genome sequencing and assembly.</title>
        <authorList>
            <person name="Kim I."/>
        </authorList>
    </citation>
    <scope>NUCLEOTIDE SEQUENCE [LARGE SCALE GENOMIC DNA]</scope>
    <source>
        <strain evidence="1 2">Jin1</strain>
    </source>
</reference>
<evidence type="ECO:0000313" key="1">
    <source>
        <dbReference type="EMBL" id="MBL0740993.1"/>
    </source>
</evidence>
<name>A0ABS1KNU2_9BACT</name>
<comment type="caution">
    <text evidence="1">The sequence shown here is derived from an EMBL/GenBank/DDBJ whole genome shotgun (WGS) entry which is preliminary data.</text>
</comment>